<accession>A0A0D1JEW4</accession>
<organism evidence="1 2">
    <name type="scientific">Weissella cibaria</name>
    <dbReference type="NCBI Taxonomy" id="137591"/>
    <lineage>
        <taxon>Bacteria</taxon>
        <taxon>Bacillati</taxon>
        <taxon>Bacillota</taxon>
        <taxon>Bacilli</taxon>
        <taxon>Lactobacillales</taxon>
        <taxon>Lactobacillaceae</taxon>
        <taxon>Weissella</taxon>
    </lineage>
</organism>
<gene>
    <name evidence="1" type="ORF">ab3b_02320</name>
</gene>
<dbReference type="PATRIC" id="fig|137591.24.peg.2272"/>
<evidence type="ECO:0000313" key="2">
    <source>
        <dbReference type="Proteomes" id="UP000032289"/>
    </source>
</evidence>
<evidence type="ECO:0000313" key="1">
    <source>
        <dbReference type="EMBL" id="KIU20003.1"/>
    </source>
</evidence>
<proteinExistence type="predicted"/>
<dbReference type="EMBL" id="JWHT01000068">
    <property type="protein sequence ID" value="KIU20003.1"/>
    <property type="molecule type" value="Genomic_DNA"/>
</dbReference>
<dbReference type="AlphaFoldDB" id="A0A0D1JEW4"/>
<sequence length="68" mass="7589">MMMILQLIVLIFIVLALAGLVIGLIGGLFRFFKTNRQLPMGTRFQLLGKDVFGTMVKMIGRIFTSLAN</sequence>
<dbReference type="RefSeq" id="WP_043941981.1">
    <property type="nucleotide sequence ID" value="NZ_JWHT01000068.1"/>
</dbReference>
<protein>
    <submittedName>
        <fullName evidence="1">Uncharacterized protein</fullName>
    </submittedName>
</protein>
<comment type="caution">
    <text evidence="1">The sequence shown here is derived from an EMBL/GenBank/DDBJ whole genome shotgun (WGS) entry which is preliminary data.</text>
</comment>
<dbReference type="Proteomes" id="UP000032289">
    <property type="component" value="Unassembled WGS sequence"/>
</dbReference>
<reference evidence="1 2" key="1">
    <citation type="journal article" date="2015" name="Microbiology (Mosc.)">
        <title>Genomics of the Weissella cibaria species with an examination of its metabolic traits.</title>
        <authorList>
            <person name="Lynch K.M."/>
            <person name="Lucid A."/>
            <person name="Arendt E.K."/>
            <person name="Sleator R.D."/>
            <person name="Lucey B."/>
            <person name="Coffey A."/>
        </authorList>
    </citation>
    <scope>NUCLEOTIDE SEQUENCE [LARGE SCALE GENOMIC DNA]</scope>
    <source>
        <strain evidence="1 2">AB3b</strain>
    </source>
</reference>
<name>A0A0D1JEW4_9LACO</name>